<dbReference type="RefSeq" id="WP_065198586.1">
    <property type="nucleotide sequence ID" value="NZ_LYVJ01000004.1"/>
</dbReference>
<evidence type="ECO:0000313" key="1">
    <source>
        <dbReference type="EMBL" id="OBU68466.1"/>
    </source>
</evidence>
<evidence type="ECO:0000313" key="2">
    <source>
        <dbReference type="Proteomes" id="UP000092256"/>
    </source>
</evidence>
<sequence length="94" mass="10166">MIDPFIAFVLLAAIVAVSIGSAKLVSWCLDRRDRAAVRRAKEAALIAQARAELAATGWTPDHETLYQAEIAATKRGDLLAAANYAEQREAADVR</sequence>
<dbReference type="EMBL" id="LYVJ01000004">
    <property type="protein sequence ID" value="OBU68466.1"/>
    <property type="molecule type" value="Genomic_DNA"/>
</dbReference>
<gene>
    <name evidence="1" type="ORF">A9K58_06540</name>
</gene>
<protein>
    <submittedName>
        <fullName evidence="1">Uncharacterized protein</fullName>
    </submittedName>
</protein>
<dbReference type="AlphaFoldDB" id="A0A1A6Y0W8"/>
<proteinExistence type="predicted"/>
<reference evidence="1 2" key="1">
    <citation type="submission" date="2016-05" db="EMBL/GenBank/DDBJ databases">
        <title>Draft Genome Sequences of Stenotrophomonas maltophilia Strains Sm32COP, Sm41DVV, Sm46PAILV, SmF3, SmF22, SmSOFb1 and SmCVFa1, Isolated from Different Manures, in France.</title>
        <authorList>
            <person name="Nazaret S."/>
            <person name="Bodilis J."/>
        </authorList>
    </citation>
    <scope>NUCLEOTIDE SEQUENCE [LARGE SCALE GENOMIC DNA]</scope>
    <source>
        <strain evidence="1 2">Sm46PAILV</strain>
    </source>
</reference>
<comment type="caution">
    <text evidence="1">The sequence shown here is derived from an EMBL/GenBank/DDBJ whole genome shotgun (WGS) entry which is preliminary data.</text>
</comment>
<accession>A0A1A6Y0W8</accession>
<organism evidence="1 2">
    <name type="scientific">Stenotrophomonas maltophilia</name>
    <name type="common">Pseudomonas maltophilia</name>
    <name type="synonym">Xanthomonas maltophilia</name>
    <dbReference type="NCBI Taxonomy" id="40324"/>
    <lineage>
        <taxon>Bacteria</taxon>
        <taxon>Pseudomonadati</taxon>
        <taxon>Pseudomonadota</taxon>
        <taxon>Gammaproteobacteria</taxon>
        <taxon>Lysobacterales</taxon>
        <taxon>Lysobacteraceae</taxon>
        <taxon>Stenotrophomonas</taxon>
        <taxon>Stenotrophomonas maltophilia group</taxon>
    </lineage>
</organism>
<dbReference type="Proteomes" id="UP000092256">
    <property type="component" value="Unassembled WGS sequence"/>
</dbReference>
<name>A0A1A6Y0W8_STEMA</name>